<dbReference type="InterPro" id="IPR051848">
    <property type="entry name" value="PGIP"/>
</dbReference>
<evidence type="ECO:0000259" key="8">
    <source>
        <dbReference type="Pfam" id="PF23598"/>
    </source>
</evidence>
<dbReference type="PANTHER" id="PTHR48059:SF38">
    <property type="entry name" value="OS04G0534166 PROTEIN"/>
    <property type="match status" value="1"/>
</dbReference>
<keyword evidence="4 7" id="KW-0732">Signal</keyword>
<dbReference type="Gene3D" id="2.60.120.200">
    <property type="match status" value="1"/>
</dbReference>
<organism evidence="9 10">
    <name type="scientific">Carnobacterium maltaromaticum</name>
    <name type="common">Carnobacterium piscicola</name>
    <dbReference type="NCBI Taxonomy" id="2751"/>
    <lineage>
        <taxon>Bacteria</taxon>
        <taxon>Bacillati</taxon>
        <taxon>Bacillota</taxon>
        <taxon>Bacilli</taxon>
        <taxon>Lactobacillales</taxon>
        <taxon>Carnobacteriaceae</taxon>
        <taxon>Carnobacterium</taxon>
    </lineage>
</organism>
<name>A0AAW9KA58_CARML</name>
<comment type="caution">
    <text evidence="9">The sequence shown here is derived from an EMBL/GenBank/DDBJ whole genome shotgun (WGS) entry which is preliminary data.</text>
</comment>
<evidence type="ECO:0000256" key="4">
    <source>
        <dbReference type="ARBA" id="ARBA00022729"/>
    </source>
</evidence>
<protein>
    <submittedName>
        <fullName evidence="9">Cell surface protein</fullName>
    </submittedName>
</protein>
<keyword evidence="5" id="KW-0677">Repeat</keyword>
<keyword evidence="6" id="KW-0472">Membrane</keyword>
<accession>A0AAW9KA58</accession>
<feature type="signal peptide" evidence="7">
    <location>
        <begin position="1"/>
        <end position="26"/>
    </location>
</feature>
<keyword evidence="3" id="KW-0433">Leucine-rich repeat</keyword>
<dbReference type="Pfam" id="PF23598">
    <property type="entry name" value="LRR_14"/>
    <property type="match status" value="1"/>
</dbReference>
<dbReference type="FunFam" id="3.80.10.10:FF:000299">
    <property type="entry name" value="Piriformospora indica-insensitive protein 2"/>
    <property type="match status" value="1"/>
</dbReference>
<gene>
    <name evidence="9" type="ORF">RAK27_15135</name>
</gene>
<dbReference type="SUPFAM" id="SSF52058">
    <property type="entry name" value="L domain-like"/>
    <property type="match status" value="1"/>
</dbReference>
<dbReference type="CDD" id="cd01951">
    <property type="entry name" value="lectin_L-type"/>
    <property type="match status" value="1"/>
</dbReference>
<dbReference type="InterPro" id="IPR032675">
    <property type="entry name" value="LRR_dom_sf"/>
</dbReference>
<keyword evidence="2" id="KW-1003">Cell membrane</keyword>
<dbReference type="Gene3D" id="3.80.10.10">
    <property type="entry name" value="Ribonuclease Inhibitor"/>
    <property type="match status" value="1"/>
</dbReference>
<dbReference type="InterPro" id="IPR013320">
    <property type="entry name" value="ConA-like_dom_sf"/>
</dbReference>
<dbReference type="AlphaFoldDB" id="A0AAW9KA58"/>
<dbReference type="Pfam" id="PF18483">
    <property type="entry name" value="Lectin_L-type_dom"/>
    <property type="match status" value="1"/>
</dbReference>
<feature type="domain" description="Disease resistance R13L4/SHOC-2-like LRR" evidence="8">
    <location>
        <begin position="462"/>
        <end position="560"/>
    </location>
</feature>
<evidence type="ECO:0000256" key="2">
    <source>
        <dbReference type="ARBA" id="ARBA00022475"/>
    </source>
</evidence>
<dbReference type="RefSeq" id="WP_322809536.1">
    <property type="nucleotide sequence ID" value="NZ_JAVBVO010000004.1"/>
</dbReference>
<dbReference type="Proteomes" id="UP001290462">
    <property type="component" value="Unassembled WGS sequence"/>
</dbReference>
<dbReference type="EMBL" id="JAVBVO010000004">
    <property type="protein sequence ID" value="MDZ5759996.1"/>
    <property type="molecule type" value="Genomic_DNA"/>
</dbReference>
<dbReference type="InterPro" id="IPR056573">
    <property type="entry name" value="Lectin_L-type_dom"/>
</dbReference>
<evidence type="ECO:0000256" key="1">
    <source>
        <dbReference type="ARBA" id="ARBA00004236"/>
    </source>
</evidence>
<evidence type="ECO:0000256" key="7">
    <source>
        <dbReference type="SAM" id="SignalP"/>
    </source>
</evidence>
<evidence type="ECO:0000256" key="6">
    <source>
        <dbReference type="ARBA" id="ARBA00023136"/>
    </source>
</evidence>
<proteinExistence type="predicted"/>
<reference evidence="9" key="1">
    <citation type="submission" date="2023-08" db="EMBL/GenBank/DDBJ databases">
        <title>Genomic characterization of piscicolin 126 produced by Carnobacterium maltaromaticum CM22 strain isolated from salmon (Salmo salar).</title>
        <authorList>
            <person name="Gonzalez-Gragera E."/>
            <person name="Garcia-Lopez J.D."/>
            <person name="Teso-Perez C."/>
            <person name="Gimenez-Hernandez I."/>
            <person name="Peralta-Sanchez J.M."/>
            <person name="Valdivia E."/>
            <person name="Montalban-Lopez M."/>
            <person name="Martin-Platero A.M."/>
            <person name="Banos A."/>
            <person name="Martinez-Bueno M."/>
        </authorList>
    </citation>
    <scope>NUCLEOTIDE SEQUENCE</scope>
    <source>
        <strain evidence="9">CM22</strain>
    </source>
</reference>
<evidence type="ECO:0000256" key="5">
    <source>
        <dbReference type="ARBA" id="ARBA00022737"/>
    </source>
</evidence>
<comment type="subcellular location">
    <subcellularLocation>
        <location evidence="1">Cell membrane</location>
    </subcellularLocation>
</comment>
<dbReference type="InterPro" id="IPR055414">
    <property type="entry name" value="LRR_R13L4/SHOC2-like"/>
</dbReference>
<evidence type="ECO:0000313" key="9">
    <source>
        <dbReference type="EMBL" id="MDZ5759996.1"/>
    </source>
</evidence>
<feature type="chain" id="PRO_5043925616" evidence="7">
    <location>
        <begin position="27"/>
        <end position="832"/>
    </location>
</feature>
<dbReference type="PANTHER" id="PTHR48059">
    <property type="entry name" value="POLYGALACTURONASE INHIBITOR 1"/>
    <property type="match status" value="1"/>
</dbReference>
<sequence>MNKNKILLTIVSIIISVFILNPSAKANSAPPQSLPIDNVFFVPQGANSFVEGNTVIITKDQRSQVGSIFSSETNKINLNQSFHAEMYVYLGDKNALAADGMAFVMHADENRTKVFTGGTGAQLGVLAKLDSGPGLLEQIERSFAVEFDTYLNTDGMDTNLDKNGNRGHVAYTFPELLSSYNLKNNKPVSLKHQGLYYPIDYLSNGKWHLFSVDWDAIKQVLTYKFDNAPNVSVPINPSVIFGTNSVYWGFTGSTGALSQESKVAFKQIPGLVNLSSTIRVTKDGKDIMDDKGVSAADKNVKVQYDLQYLGGKQNLMNANFDLLLDEGLSYKPGTLTVDGSIVSDDYFKNGNLNYKIPKDLSETNDTLSISFEVIPKVVTVNDITTDIKYVLNSDNYFGNDESLDLPVSKVKIVKSSYFENQSWLINEINRQLAPKKIDVDLYEPDLAQIKQIELTAAPKVLGEHIPKTIDSLVNLNYIRLVNQKLVGVLPEEVGNLSKLTYLSIYGNTFDGEIPQSIGNLKDLTLIALDNNHLKGTVPTNIASLPKLNQIYLNGNNLSGQLPDFQMNMLRISINNNQLTYNSAEVPSFLKNAKTKAYHKTFIQGLKLTGNSRVVSKNKQIKPFDKINEGYFNLKAMDGAQDIDLVDEHSYIIKNTVDGTVYYNGKKDVEVSIPYEKEISYTVILDEAEKNPNNVFTILGKARELKFSEIPLSIGLKIKLGAGKQPVVPEGKLEIFDDRENKNWKLSITPSELKQGQIKLQGEYSYTDKAGVSYPIVSGQKYLIETGESDSANEVIPISNYWNDKRGLSYTAYRSNYTGDYKGNVIWTLEDTP</sequence>
<evidence type="ECO:0000256" key="3">
    <source>
        <dbReference type="ARBA" id="ARBA00022614"/>
    </source>
</evidence>
<dbReference type="SUPFAM" id="SSF49899">
    <property type="entry name" value="Concanavalin A-like lectins/glucanases"/>
    <property type="match status" value="1"/>
</dbReference>
<evidence type="ECO:0000313" key="10">
    <source>
        <dbReference type="Proteomes" id="UP001290462"/>
    </source>
</evidence>
<dbReference type="GO" id="GO:0005886">
    <property type="term" value="C:plasma membrane"/>
    <property type="evidence" value="ECO:0007669"/>
    <property type="project" value="UniProtKB-SubCell"/>
</dbReference>